<reference evidence="7 9" key="2">
    <citation type="journal article" date="2013" name="Nature">
        <title>Insights into bilaterian evolution from three spiralian genomes.</title>
        <authorList>
            <person name="Simakov O."/>
            <person name="Marletaz F."/>
            <person name="Cho S.J."/>
            <person name="Edsinger-Gonzales E."/>
            <person name="Havlak P."/>
            <person name="Hellsten U."/>
            <person name="Kuo D.H."/>
            <person name="Larsson T."/>
            <person name="Lv J."/>
            <person name="Arendt D."/>
            <person name="Savage R."/>
            <person name="Osoegawa K."/>
            <person name="de Jong P."/>
            <person name="Grimwood J."/>
            <person name="Chapman J.A."/>
            <person name="Shapiro H."/>
            <person name="Aerts A."/>
            <person name="Otillar R.P."/>
            <person name="Terry A.Y."/>
            <person name="Boore J.L."/>
            <person name="Grigoriev I.V."/>
            <person name="Lindberg D.R."/>
            <person name="Seaver E.C."/>
            <person name="Weisblat D.A."/>
            <person name="Putnam N.H."/>
            <person name="Rokhsar D.S."/>
        </authorList>
    </citation>
    <scope>NUCLEOTIDE SEQUENCE</scope>
    <source>
        <strain evidence="7 9">I ESC-2004</strain>
    </source>
</reference>
<dbReference type="SUPFAM" id="SSF57362">
    <property type="entry name" value="BPTI-like"/>
    <property type="match status" value="1"/>
</dbReference>
<keyword evidence="9" id="KW-1185">Reference proteome</keyword>
<dbReference type="InterPro" id="IPR036880">
    <property type="entry name" value="Kunitz_BPTI_sf"/>
</dbReference>
<dbReference type="InterPro" id="IPR050098">
    <property type="entry name" value="TFPI/VKTCI-like"/>
</dbReference>
<proteinExistence type="predicted"/>
<keyword evidence="5" id="KW-1015">Disulfide bond</keyword>
<organism evidence="7">
    <name type="scientific">Capitella teleta</name>
    <name type="common">Polychaete worm</name>
    <dbReference type="NCBI Taxonomy" id="283909"/>
    <lineage>
        <taxon>Eukaryota</taxon>
        <taxon>Metazoa</taxon>
        <taxon>Spiralia</taxon>
        <taxon>Lophotrochozoa</taxon>
        <taxon>Annelida</taxon>
        <taxon>Polychaeta</taxon>
        <taxon>Sedentaria</taxon>
        <taxon>Scolecida</taxon>
        <taxon>Capitellidae</taxon>
        <taxon>Capitella</taxon>
    </lineage>
</organism>
<dbReference type="EMBL" id="KB298217">
    <property type="protein sequence ID" value="ELU09444.1"/>
    <property type="molecule type" value="Genomic_DNA"/>
</dbReference>
<feature type="domain" description="BPTI/Kunitz inhibitor" evidence="6">
    <location>
        <begin position="1"/>
        <end position="51"/>
    </location>
</feature>
<dbReference type="Gene3D" id="4.10.410.10">
    <property type="entry name" value="Pancreatic trypsin inhibitor Kunitz domain"/>
    <property type="match status" value="1"/>
</dbReference>
<dbReference type="GO" id="GO:0005615">
    <property type="term" value="C:extracellular space"/>
    <property type="evidence" value="ECO:0007669"/>
    <property type="project" value="TreeGrafter"/>
</dbReference>
<feature type="non-terminal residue" evidence="7">
    <location>
        <position position="1"/>
    </location>
</feature>
<keyword evidence="4" id="KW-0722">Serine protease inhibitor</keyword>
<evidence type="ECO:0000313" key="9">
    <source>
        <dbReference type="Proteomes" id="UP000014760"/>
    </source>
</evidence>
<dbReference type="Proteomes" id="UP000014760">
    <property type="component" value="Unassembled WGS sequence"/>
</dbReference>
<dbReference type="OrthoDB" id="4473401at2759"/>
<evidence type="ECO:0000259" key="6">
    <source>
        <dbReference type="PROSITE" id="PS50279"/>
    </source>
</evidence>
<dbReference type="AlphaFoldDB" id="R7USF2"/>
<evidence type="ECO:0000256" key="5">
    <source>
        <dbReference type="ARBA" id="ARBA00023157"/>
    </source>
</evidence>
<evidence type="ECO:0000256" key="1">
    <source>
        <dbReference type="ARBA" id="ARBA00004613"/>
    </source>
</evidence>
<dbReference type="STRING" id="283909.R7USF2"/>
<evidence type="ECO:0000313" key="8">
    <source>
        <dbReference type="EnsemblMetazoa" id="CapteP50637"/>
    </source>
</evidence>
<dbReference type="PANTHER" id="PTHR10083:SF376">
    <property type="entry name" value="SERINE PEPTIDASE INHIBITOR, KUNITZ TYPE, 3"/>
    <property type="match status" value="1"/>
</dbReference>
<dbReference type="EnsemblMetazoa" id="CapteT50637">
    <property type="protein sequence ID" value="CapteP50637"/>
    <property type="gene ID" value="CapteG50637"/>
</dbReference>
<dbReference type="InterPro" id="IPR002223">
    <property type="entry name" value="Kunitz_BPTI"/>
</dbReference>
<dbReference type="CDD" id="cd22593">
    <property type="entry name" value="Kunitz_conkunitzin"/>
    <property type="match status" value="1"/>
</dbReference>
<name>R7USF2_CAPTE</name>
<gene>
    <name evidence="7" type="ORF">CAPTEDRAFT_50637</name>
</gene>
<accession>R7USF2</accession>
<evidence type="ECO:0000256" key="2">
    <source>
        <dbReference type="ARBA" id="ARBA00022525"/>
    </source>
</evidence>
<dbReference type="PRINTS" id="PR00759">
    <property type="entry name" value="BASICPTASE"/>
</dbReference>
<sequence length="53" mass="5640">CAMPMAAGTGNTKATKYYYDAKTETCIKFKYSGAGGNENNFDSKADCEQSCGP</sequence>
<dbReference type="EMBL" id="AMQN01000974">
    <property type="status" value="NOT_ANNOTATED_CDS"/>
    <property type="molecule type" value="Genomic_DNA"/>
</dbReference>
<dbReference type="HOGENOM" id="CLU_164133_4_0_1"/>
<dbReference type="OMA" id="MYFYDKF"/>
<dbReference type="Pfam" id="PF00014">
    <property type="entry name" value="Kunitz_BPTI"/>
    <property type="match status" value="1"/>
</dbReference>
<evidence type="ECO:0000313" key="7">
    <source>
        <dbReference type="EMBL" id="ELU09444.1"/>
    </source>
</evidence>
<evidence type="ECO:0000256" key="4">
    <source>
        <dbReference type="ARBA" id="ARBA00022900"/>
    </source>
</evidence>
<evidence type="ECO:0000256" key="3">
    <source>
        <dbReference type="ARBA" id="ARBA00022690"/>
    </source>
</evidence>
<dbReference type="GO" id="GO:0004867">
    <property type="term" value="F:serine-type endopeptidase inhibitor activity"/>
    <property type="evidence" value="ECO:0007669"/>
    <property type="project" value="UniProtKB-KW"/>
</dbReference>
<protein>
    <recommendedName>
        <fullName evidence="6">BPTI/Kunitz inhibitor domain-containing protein</fullName>
    </recommendedName>
</protein>
<dbReference type="SMART" id="SM00131">
    <property type="entry name" value="KU"/>
    <property type="match status" value="1"/>
</dbReference>
<reference evidence="8" key="3">
    <citation type="submission" date="2015-06" db="UniProtKB">
        <authorList>
            <consortium name="EnsemblMetazoa"/>
        </authorList>
    </citation>
    <scope>IDENTIFICATION</scope>
</reference>
<keyword evidence="3" id="KW-0646">Protease inhibitor</keyword>
<reference evidence="9" key="1">
    <citation type="submission" date="2012-12" db="EMBL/GenBank/DDBJ databases">
        <authorList>
            <person name="Hellsten U."/>
            <person name="Grimwood J."/>
            <person name="Chapman J.A."/>
            <person name="Shapiro H."/>
            <person name="Aerts A."/>
            <person name="Otillar R.P."/>
            <person name="Terry A.Y."/>
            <person name="Boore J.L."/>
            <person name="Simakov O."/>
            <person name="Marletaz F."/>
            <person name="Cho S.-J."/>
            <person name="Edsinger-Gonzales E."/>
            <person name="Havlak P."/>
            <person name="Kuo D.-H."/>
            <person name="Larsson T."/>
            <person name="Lv J."/>
            <person name="Arendt D."/>
            <person name="Savage R."/>
            <person name="Osoegawa K."/>
            <person name="de Jong P."/>
            <person name="Lindberg D.R."/>
            <person name="Seaver E.C."/>
            <person name="Weisblat D.A."/>
            <person name="Putnam N.H."/>
            <person name="Grigoriev I.V."/>
            <person name="Rokhsar D.S."/>
        </authorList>
    </citation>
    <scope>NUCLEOTIDE SEQUENCE</scope>
    <source>
        <strain evidence="9">I ESC-2004</strain>
    </source>
</reference>
<dbReference type="PROSITE" id="PS50279">
    <property type="entry name" value="BPTI_KUNITZ_2"/>
    <property type="match status" value="1"/>
</dbReference>
<keyword evidence="2" id="KW-0964">Secreted</keyword>
<dbReference type="PANTHER" id="PTHR10083">
    <property type="entry name" value="KUNITZ-TYPE PROTEASE INHIBITOR-RELATED"/>
    <property type="match status" value="1"/>
</dbReference>
<feature type="non-terminal residue" evidence="7">
    <location>
        <position position="53"/>
    </location>
</feature>
<comment type="subcellular location">
    <subcellularLocation>
        <location evidence="1">Secreted</location>
    </subcellularLocation>
</comment>